<sequence length="483" mass="49678">MDPAPDPADVEVYEMPDAGASVGTTQGHVSAEEAAVAHEAKVEENDLQGEDADNGNDAIEDGDVDTLEGGQSEADQEGPEEVKGNGADAEDAAGDADAGDADAGDADAGDADAGDADADNADADDAEADDAEADDAEADDAEADDAEADDAKADDAEADDAGADDADAESAEADDADADDAEADDTEADDADADDADADDADADDADADDADADGADAEDADADGADADAAEADAADDSSSLSDELPTVRLTFQGQDFAAFPAEAQDSGPFVYVEGEEGSDELVRVSAPELRLAPATFWEPLDAFFAALRVKDALGEFLEDGTELCLSFPDLELDLMEDNVYARDITLHDISQLALGFGHQASLHVVVSEEVRFISRYNELAMRMNGAADEVDVSDAQDAGSEAGNGDEGTAEAHDARADDVALQEDMYDMDDDAGDQRPYDDADHAAYEDEADPLHARGKRTADEPGAGEAAKRAKTGPAAS</sequence>
<feature type="compositionally biased region" description="Acidic residues" evidence="1">
    <location>
        <begin position="156"/>
        <end position="237"/>
    </location>
</feature>
<protein>
    <submittedName>
        <fullName evidence="2">Uncharacterized protein</fullName>
    </submittedName>
</protein>
<feature type="compositionally biased region" description="Basic and acidic residues" evidence="1">
    <location>
        <begin position="412"/>
        <end position="421"/>
    </location>
</feature>
<feature type="compositionally biased region" description="Basic and acidic residues" evidence="1">
    <location>
        <begin position="35"/>
        <end position="44"/>
    </location>
</feature>
<dbReference type="HOGENOM" id="CLU_565077_0_0_1"/>
<dbReference type="AlphaFoldDB" id="M5ED41"/>
<dbReference type="OMA" id="VYANQIH"/>
<dbReference type="Proteomes" id="UP000186303">
    <property type="component" value="Chromosome 5"/>
</dbReference>
<dbReference type="STRING" id="1230383.M5ED41"/>
<gene>
    <name evidence="2" type="ORF">MSYG_3250</name>
</gene>
<dbReference type="Pfam" id="PF10336">
    <property type="entry name" value="DUF2420"/>
    <property type="match status" value="1"/>
</dbReference>
<feature type="compositionally biased region" description="Acidic residues" evidence="1">
    <location>
        <begin position="88"/>
        <end position="148"/>
    </location>
</feature>
<keyword evidence="3" id="KW-1185">Reference proteome</keyword>
<dbReference type="EMBL" id="LT671825">
    <property type="protein sequence ID" value="SHO78901.1"/>
    <property type="molecule type" value="Genomic_DNA"/>
</dbReference>
<feature type="compositionally biased region" description="Basic and acidic residues" evidence="1">
    <location>
        <begin position="436"/>
        <end position="465"/>
    </location>
</feature>
<feature type="compositionally biased region" description="Acidic residues" evidence="1">
    <location>
        <begin position="45"/>
        <end position="66"/>
    </location>
</feature>
<dbReference type="RefSeq" id="XP_018741482.1">
    <property type="nucleotide sequence ID" value="XM_018884865.1"/>
</dbReference>
<reference evidence="3" key="1">
    <citation type="journal article" date="2017" name="Nucleic Acids Res.">
        <title>Proteogenomics produces comprehensive and highly accurate protein-coding gene annotation in a complete genome assembly of Malassezia sympodialis.</title>
        <authorList>
            <person name="Zhu Y."/>
            <person name="Engstroem P.G."/>
            <person name="Tellgren-Roth C."/>
            <person name="Baudo C.D."/>
            <person name="Kennell J.C."/>
            <person name="Sun S."/>
            <person name="Billmyre R.B."/>
            <person name="Schroeder M.S."/>
            <person name="Andersson A."/>
            <person name="Holm T."/>
            <person name="Sigurgeirsson B."/>
            <person name="Wu G."/>
            <person name="Sankaranarayanan S.R."/>
            <person name="Siddharthan R."/>
            <person name="Sanyal K."/>
            <person name="Lundeberg J."/>
            <person name="Nystedt B."/>
            <person name="Boekhout T."/>
            <person name="Dawson T.L. Jr."/>
            <person name="Heitman J."/>
            <person name="Scheynius A."/>
            <person name="Lehtioe J."/>
        </authorList>
    </citation>
    <scope>NUCLEOTIDE SEQUENCE [LARGE SCALE GENOMIC DNA]</scope>
    <source>
        <strain evidence="3">ATCC 42132</strain>
    </source>
</reference>
<organism evidence="2 3">
    <name type="scientific">Malassezia sympodialis (strain ATCC 42132)</name>
    <name type="common">Atopic eczema-associated yeast</name>
    <dbReference type="NCBI Taxonomy" id="1230383"/>
    <lineage>
        <taxon>Eukaryota</taxon>
        <taxon>Fungi</taxon>
        <taxon>Dikarya</taxon>
        <taxon>Basidiomycota</taxon>
        <taxon>Ustilaginomycotina</taxon>
        <taxon>Malasseziomycetes</taxon>
        <taxon>Malasseziales</taxon>
        <taxon>Malasseziaceae</taxon>
        <taxon>Malassezia</taxon>
    </lineage>
</organism>
<dbReference type="Gene3D" id="2.160.20.80">
    <property type="entry name" value="E3 ubiquitin-protein ligase SopA"/>
    <property type="match status" value="1"/>
</dbReference>
<feature type="compositionally biased region" description="Acidic residues" evidence="1">
    <location>
        <begin position="423"/>
        <end position="435"/>
    </location>
</feature>
<evidence type="ECO:0000256" key="1">
    <source>
        <dbReference type="SAM" id="MobiDB-lite"/>
    </source>
</evidence>
<evidence type="ECO:0000313" key="2">
    <source>
        <dbReference type="EMBL" id="SHO78901.1"/>
    </source>
</evidence>
<dbReference type="OrthoDB" id="2507795at2759"/>
<evidence type="ECO:0000313" key="3">
    <source>
        <dbReference type="Proteomes" id="UP000186303"/>
    </source>
</evidence>
<dbReference type="KEGG" id="msym:MSY001_2981"/>
<feature type="region of interest" description="Disordered" evidence="1">
    <location>
        <begin position="1"/>
        <end position="243"/>
    </location>
</feature>
<accession>M5ED41</accession>
<proteinExistence type="predicted"/>
<dbReference type="InterPro" id="IPR018822">
    <property type="entry name" value="UPF0646"/>
</dbReference>
<dbReference type="VEuPathDB" id="FungiDB:MSYG_3250"/>
<name>M5ED41_MALS4</name>
<feature type="region of interest" description="Disordered" evidence="1">
    <location>
        <begin position="396"/>
        <end position="483"/>
    </location>
</feature>